<dbReference type="GO" id="GO:0016887">
    <property type="term" value="F:ATP hydrolysis activity"/>
    <property type="evidence" value="ECO:0007669"/>
    <property type="project" value="InterPro"/>
</dbReference>
<evidence type="ECO:0000313" key="5">
    <source>
        <dbReference type="EMBL" id="GAI81791.1"/>
    </source>
</evidence>
<feature type="non-terminal residue" evidence="5">
    <location>
        <position position="159"/>
    </location>
</feature>
<proteinExistence type="predicted"/>
<evidence type="ECO:0000259" key="4">
    <source>
        <dbReference type="PROSITE" id="PS50893"/>
    </source>
</evidence>
<dbReference type="SUPFAM" id="SSF52540">
    <property type="entry name" value="P-loop containing nucleoside triphosphate hydrolases"/>
    <property type="match status" value="1"/>
</dbReference>
<dbReference type="EMBL" id="BARW01014940">
    <property type="protein sequence ID" value="GAI81791.1"/>
    <property type="molecule type" value="Genomic_DNA"/>
</dbReference>
<feature type="domain" description="ABC transporter" evidence="4">
    <location>
        <begin position="4"/>
        <end position="159"/>
    </location>
</feature>
<gene>
    <name evidence="5" type="ORF">S12H4_26347</name>
</gene>
<sequence>MAEVKLISLTKTFGDIAAVDNMNLEIRDKEFFILLGPTGAGKTTTLRLVAGLEKPDNGEVCLDNVKVNDFSPALRDVAFVFQYYTLYPNYTVKQNLEFPLRSNLRKLSTPEINKKVSEVAEVLHIEHLLDRETVNLSGGEMQRVALGRAIVRTPKVFLM</sequence>
<dbReference type="Pfam" id="PF00005">
    <property type="entry name" value="ABC_tran"/>
    <property type="match status" value="1"/>
</dbReference>
<dbReference type="GO" id="GO:0005524">
    <property type="term" value="F:ATP binding"/>
    <property type="evidence" value="ECO:0007669"/>
    <property type="project" value="InterPro"/>
</dbReference>
<dbReference type="InterPro" id="IPR027417">
    <property type="entry name" value="P-loop_NTPase"/>
</dbReference>
<comment type="caution">
    <text evidence="5">The sequence shown here is derived from an EMBL/GenBank/DDBJ whole genome shotgun (WGS) entry which is preliminary data.</text>
</comment>
<dbReference type="PROSITE" id="PS50893">
    <property type="entry name" value="ABC_TRANSPORTER_2"/>
    <property type="match status" value="1"/>
</dbReference>
<dbReference type="GO" id="GO:0055052">
    <property type="term" value="C:ATP-binding cassette (ABC) transporter complex, substrate-binding subunit-containing"/>
    <property type="evidence" value="ECO:0007669"/>
    <property type="project" value="TreeGrafter"/>
</dbReference>
<dbReference type="PROSITE" id="PS00211">
    <property type="entry name" value="ABC_TRANSPORTER_1"/>
    <property type="match status" value="1"/>
</dbReference>
<dbReference type="PANTHER" id="PTHR43875:SF15">
    <property type="entry name" value="TREHALOSE IMPORT ATP-BINDING PROTEIN SUGC"/>
    <property type="match status" value="1"/>
</dbReference>
<organism evidence="5">
    <name type="scientific">marine sediment metagenome</name>
    <dbReference type="NCBI Taxonomy" id="412755"/>
    <lineage>
        <taxon>unclassified sequences</taxon>
        <taxon>metagenomes</taxon>
        <taxon>ecological metagenomes</taxon>
    </lineage>
</organism>
<dbReference type="Gene3D" id="3.40.50.300">
    <property type="entry name" value="P-loop containing nucleotide triphosphate hydrolases"/>
    <property type="match status" value="1"/>
</dbReference>
<evidence type="ECO:0000256" key="3">
    <source>
        <dbReference type="ARBA" id="ARBA00023136"/>
    </source>
</evidence>
<dbReference type="InterPro" id="IPR017871">
    <property type="entry name" value="ABC_transporter-like_CS"/>
</dbReference>
<reference evidence="5" key="1">
    <citation type="journal article" date="2014" name="Front. Microbiol.">
        <title>High frequency of phylogenetically diverse reductive dehalogenase-homologous genes in deep subseafloor sedimentary metagenomes.</title>
        <authorList>
            <person name="Kawai M."/>
            <person name="Futagami T."/>
            <person name="Toyoda A."/>
            <person name="Takaki Y."/>
            <person name="Nishi S."/>
            <person name="Hori S."/>
            <person name="Arai W."/>
            <person name="Tsubouchi T."/>
            <person name="Morono Y."/>
            <person name="Uchiyama I."/>
            <person name="Ito T."/>
            <person name="Fujiyama A."/>
            <person name="Inagaki F."/>
            <person name="Takami H."/>
        </authorList>
    </citation>
    <scope>NUCLEOTIDE SEQUENCE</scope>
    <source>
        <strain evidence="5">Expedition CK06-06</strain>
    </source>
</reference>
<accession>X1SRL0</accession>
<dbReference type="InterPro" id="IPR047641">
    <property type="entry name" value="ABC_transpr_MalK/UgpC-like"/>
</dbReference>
<protein>
    <recommendedName>
        <fullName evidence="4">ABC transporter domain-containing protein</fullName>
    </recommendedName>
</protein>
<keyword evidence="3" id="KW-0472">Membrane</keyword>
<evidence type="ECO:0000256" key="1">
    <source>
        <dbReference type="ARBA" id="ARBA00022475"/>
    </source>
</evidence>
<keyword evidence="2" id="KW-1278">Translocase</keyword>
<dbReference type="InterPro" id="IPR003439">
    <property type="entry name" value="ABC_transporter-like_ATP-bd"/>
</dbReference>
<dbReference type="AlphaFoldDB" id="X1SRL0"/>
<keyword evidence="1" id="KW-1003">Cell membrane</keyword>
<evidence type="ECO:0000256" key="2">
    <source>
        <dbReference type="ARBA" id="ARBA00022967"/>
    </source>
</evidence>
<name>X1SRL0_9ZZZZ</name>
<dbReference type="PANTHER" id="PTHR43875">
    <property type="entry name" value="MALTODEXTRIN IMPORT ATP-BINDING PROTEIN MSMX"/>
    <property type="match status" value="1"/>
</dbReference>